<organism evidence="2 3">
    <name type="scientific">Calocera viscosa (strain TUFC12733)</name>
    <dbReference type="NCBI Taxonomy" id="1330018"/>
    <lineage>
        <taxon>Eukaryota</taxon>
        <taxon>Fungi</taxon>
        <taxon>Dikarya</taxon>
        <taxon>Basidiomycota</taxon>
        <taxon>Agaricomycotina</taxon>
        <taxon>Dacrymycetes</taxon>
        <taxon>Dacrymycetales</taxon>
        <taxon>Dacrymycetaceae</taxon>
        <taxon>Calocera</taxon>
    </lineage>
</organism>
<sequence length="612" mass="68939">MDSSLDHRTVQLSLAAHGLRSVQELFSRISPGRSIASTRDGKAGNSAHEERALELEILEELRRLNELRNGFLSSTARLPDDILRLVFLHCIKPWRIKQSQVREYRPESTTLKFSHVCRRWRIVTISTPSLWSQITLTLSLATTRSVVSEPGTIPAIVSDPSQSPELYKQALQIVGETYTSLLLHRTRQSMVSLTINLQQRFSPRTTSPSPLEPLTTIKDRITKLRVLLPMLWAHEVLGTTLSFTLCSLQHLEIISPDYSSFEACRSHLLWKIVGIPFQRLRHLIISCQAPPPYSGDALQTQLHCESLELRLHHLISGGVYRNIIAVLRCFPNLKKLGIGTAPEFGVHTQEEDNMEPIPLTRLRALSIEATCPELIPLLQVLRTASVEELHIVTLAFPGGTHGSTAVSPTWSQKMTLNGDECFQLLYSFVTRCTNLKHLRLVGIPAAVLPDVLVDQTELQTFACMAVRRTADAWDRLLGALLPAYRPNLVALRFYHAIGEEELHALQNWVQEPIRLTRIRSLEFSYLASRPESHSSLKLEESMAQVVDKLIIGGQRVWPNLKREACRSPDIMPTPFELSFGKDTYYYRERPGTSGDVEADTSDDDDDEESSGS</sequence>
<dbReference type="OrthoDB" id="3266451at2759"/>
<dbReference type="Gene3D" id="1.20.1280.50">
    <property type="match status" value="1"/>
</dbReference>
<feature type="compositionally biased region" description="Acidic residues" evidence="1">
    <location>
        <begin position="596"/>
        <end position="612"/>
    </location>
</feature>
<gene>
    <name evidence="2" type="ORF">CALVIDRAFT_301816</name>
</gene>
<dbReference type="AlphaFoldDB" id="A0A167IK35"/>
<evidence type="ECO:0000313" key="2">
    <source>
        <dbReference type="EMBL" id="KZO92721.1"/>
    </source>
</evidence>
<evidence type="ECO:0000256" key="1">
    <source>
        <dbReference type="SAM" id="MobiDB-lite"/>
    </source>
</evidence>
<evidence type="ECO:0000313" key="3">
    <source>
        <dbReference type="Proteomes" id="UP000076738"/>
    </source>
</evidence>
<protein>
    <submittedName>
        <fullName evidence="2">Uncharacterized protein</fullName>
    </submittedName>
</protein>
<dbReference type="EMBL" id="KV417308">
    <property type="protein sequence ID" value="KZO92721.1"/>
    <property type="molecule type" value="Genomic_DNA"/>
</dbReference>
<proteinExistence type="predicted"/>
<keyword evidence="3" id="KW-1185">Reference proteome</keyword>
<accession>A0A167IK35</accession>
<dbReference type="Proteomes" id="UP000076738">
    <property type="component" value="Unassembled WGS sequence"/>
</dbReference>
<reference evidence="2 3" key="1">
    <citation type="journal article" date="2016" name="Mol. Biol. Evol.">
        <title>Comparative Genomics of Early-Diverging Mushroom-Forming Fungi Provides Insights into the Origins of Lignocellulose Decay Capabilities.</title>
        <authorList>
            <person name="Nagy L.G."/>
            <person name="Riley R."/>
            <person name="Tritt A."/>
            <person name="Adam C."/>
            <person name="Daum C."/>
            <person name="Floudas D."/>
            <person name="Sun H."/>
            <person name="Yadav J.S."/>
            <person name="Pangilinan J."/>
            <person name="Larsson K.H."/>
            <person name="Matsuura K."/>
            <person name="Barry K."/>
            <person name="Labutti K."/>
            <person name="Kuo R."/>
            <person name="Ohm R.A."/>
            <person name="Bhattacharya S.S."/>
            <person name="Shirouzu T."/>
            <person name="Yoshinaga Y."/>
            <person name="Martin F.M."/>
            <person name="Grigoriev I.V."/>
            <person name="Hibbett D.S."/>
        </authorList>
    </citation>
    <scope>NUCLEOTIDE SEQUENCE [LARGE SCALE GENOMIC DNA]</scope>
    <source>
        <strain evidence="2 3">TUFC12733</strain>
    </source>
</reference>
<feature type="region of interest" description="Disordered" evidence="1">
    <location>
        <begin position="586"/>
        <end position="612"/>
    </location>
</feature>
<dbReference type="SUPFAM" id="SSF52047">
    <property type="entry name" value="RNI-like"/>
    <property type="match status" value="1"/>
</dbReference>
<name>A0A167IK35_CALVF</name>